<dbReference type="InterPro" id="IPR011335">
    <property type="entry name" value="Restrct_endonuc-II-like"/>
</dbReference>
<sequence>MTQAKPRFRTIEEYLDYEDGTDTRYELVDGVLVEMPPERPINRRIASFLFGAFVRFGIPTDLLAIGTQIAITSRKVTAREPDFVVLTEECAIALEGARSDIIMPEMPAPALVVEVVSPGNPGSDNYDRDYVEKPREYAARGIPEFWQVDPTRAVVTVLKLEDGTYRTREFRGDEVVVSPVFPGLQLTAGQILRAGR</sequence>
<keyword evidence="3" id="KW-1185">Reference proteome</keyword>
<feature type="domain" description="Putative restriction endonuclease" evidence="1">
    <location>
        <begin position="12"/>
        <end position="188"/>
    </location>
</feature>
<gene>
    <name evidence="2" type="ORF">NIES2135_53600</name>
</gene>
<dbReference type="PANTHER" id="PTHR34107:SF2">
    <property type="entry name" value="SLL0888 PROTEIN"/>
    <property type="match status" value="1"/>
</dbReference>
<dbReference type="EMBL" id="AP018203">
    <property type="protein sequence ID" value="BAY58487.1"/>
    <property type="molecule type" value="Genomic_DNA"/>
</dbReference>
<organism evidence="2 3">
    <name type="scientific">Leptolyngbya boryana NIES-2135</name>
    <dbReference type="NCBI Taxonomy" id="1973484"/>
    <lineage>
        <taxon>Bacteria</taxon>
        <taxon>Bacillati</taxon>
        <taxon>Cyanobacteriota</taxon>
        <taxon>Cyanophyceae</taxon>
        <taxon>Leptolyngbyales</taxon>
        <taxon>Leptolyngbyaceae</taxon>
        <taxon>Leptolyngbya group</taxon>
        <taxon>Leptolyngbya</taxon>
    </lineage>
</organism>
<evidence type="ECO:0000313" key="3">
    <source>
        <dbReference type="Proteomes" id="UP000217895"/>
    </source>
</evidence>
<dbReference type="CDD" id="cd06260">
    <property type="entry name" value="DUF820-like"/>
    <property type="match status" value="1"/>
</dbReference>
<reference evidence="2 3" key="1">
    <citation type="submission" date="2017-06" db="EMBL/GenBank/DDBJ databases">
        <title>Genome sequencing of cyanobaciteial culture collection at National Institute for Environmental Studies (NIES).</title>
        <authorList>
            <person name="Hirose Y."/>
            <person name="Shimura Y."/>
            <person name="Fujisawa T."/>
            <person name="Nakamura Y."/>
            <person name="Kawachi M."/>
        </authorList>
    </citation>
    <scope>NUCLEOTIDE SEQUENCE [LARGE SCALE GENOMIC DNA]</scope>
    <source>
        <strain evidence="2 3">NIES-2135</strain>
    </source>
</reference>
<evidence type="ECO:0000259" key="1">
    <source>
        <dbReference type="Pfam" id="PF05685"/>
    </source>
</evidence>
<dbReference type="Pfam" id="PF05685">
    <property type="entry name" value="Uma2"/>
    <property type="match status" value="1"/>
</dbReference>
<dbReference type="InterPro" id="IPR012296">
    <property type="entry name" value="Nuclease_put_TT1808"/>
</dbReference>
<dbReference type="Gene3D" id="3.90.1570.10">
    <property type="entry name" value="tt1808, chain A"/>
    <property type="match status" value="1"/>
</dbReference>
<dbReference type="InterPro" id="IPR008538">
    <property type="entry name" value="Uma2"/>
</dbReference>
<name>A0A1Z4JPA3_LEPBY</name>
<dbReference type="SUPFAM" id="SSF52980">
    <property type="entry name" value="Restriction endonuclease-like"/>
    <property type="match status" value="1"/>
</dbReference>
<accession>A0A1Z4JPA3</accession>
<evidence type="ECO:0000313" key="2">
    <source>
        <dbReference type="EMBL" id="BAY58487.1"/>
    </source>
</evidence>
<dbReference type="PANTHER" id="PTHR34107">
    <property type="entry name" value="SLL0198 PROTEIN-RELATED"/>
    <property type="match status" value="1"/>
</dbReference>
<dbReference type="AlphaFoldDB" id="A0A1Z4JPA3"/>
<proteinExistence type="predicted"/>
<protein>
    <recommendedName>
        <fullName evidence="1">Putative restriction endonuclease domain-containing protein</fullName>
    </recommendedName>
</protein>
<dbReference type="Proteomes" id="UP000217895">
    <property type="component" value="Chromosome"/>
</dbReference>